<evidence type="ECO:0000313" key="6">
    <source>
        <dbReference type="Proteomes" id="UP000285908"/>
    </source>
</evidence>
<dbReference type="GO" id="GO:0008270">
    <property type="term" value="F:zinc ion binding"/>
    <property type="evidence" value="ECO:0007669"/>
    <property type="project" value="UniProtKB-UniRule"/>
</dbReference>
<dbReference type="Gene3D" id="3.30.50.10">
    <property type="entry name" value="Erythroid Transcription Factor GATA-1, subunit A"/>
    <property type="match status" value="1"/>
</dbReference>
<feature type="region of interest" description="Disordered" evidence="4">
    <location>
        <begin position="36"/>
        <end position="57"/>
    </location>
</feature>
<keyword evidence="2 3" id="KW-0862">Zinc</keyword>
<dbReference type="Pfam" id="PF03884">
    <property type="entry name" value="YacG"/>
    <property type="match status" value="1"/>
</dbReference>
<dbReference type="OrthoDB" id="9809663at2"/>
<reference evidence="5 6" key="1">
    <citation type="submission" date="2018-11" db="EMBL/GenBank/DDBJ databases">
        <title>Mesobaculum littorinae gen. nov., sp. nov., isolated from Littorina scabra that represents a novel genus of the order Rhodobacteraceae.</title>
        <authorList>
            <person name="Li F."/>
        </authorList>
    </citation>
    <scope>NUCLEOTIDE SEQUENCE [LARGE SCALE GENOMIC DNA]</scope>
    <source>
        <strain evidence="5 6">M0103</strain>
    </source>
</reference>
<comment type="similarity">
    <text evidence="3">Belongs to the DNA gyrase inhibitor YacG family.</text>
</comment>
<feature type="compositionally biased region" description="Low complexity" evidence="4">
    <location>
        <begin position="48"/>
        <end position="57"/>
    </location>
</feature>
<proteinExistence type="inferred from homology"/>
<feature type="binding site" evidence="3">
    <location>
        <position position="22"/>
    </location>
    <ligand>
        <name>Zn(2+)</name>
        <dbReference type="ChEBI" id="CHEBI:29105"/>
    </ligand>
</feature>
<dbReference type="GO" id="GO:0008657">
    <property type="term" value="F:DNA topoisomerase type II (double strand cut, ATP-hydrolyzing) inhibitor activity"/>
    <property type="evidence" value="ECO:0007669"/>
    <property type="project" value="UniProtKB-UniRule"/>
</dbReference>
<comment type="caution">
    <text evidence="5">The sequence shown here is derived from an EMBL/GenBank/DDBJ whole genome shotgun (WGS) entry which is preliminary data.</text>
</comment>
<dbReference type="HAMAP" id="MF_00649">
    <property type="entry name" value="DNA_gyrase_inhibitor_YacG"/>
    <property type="match status" value="1"/>
</dbReference>
<comment type="subunit">
    <text evidence="3">Interacts with GyrB.</text>
</comment>
<sequence>MICPICARETVHEYRPFCSRRCADIDLGRWLTGSYAVPSEEEGEEDAASAAPLPQRH</sequence>
<dbReference type="PANTHER" id="PTHR36150:SF1">
    <property type="entry name" value="DNA GYRASE INHIBITOR YACG"/>
    <property type="match status" value="1"/>
</dbReference>
<organism evidence="5 6">
    <name type="scientific">Mesobaculum littorinae</name>
    <dbReference type="NCBI Taxonomy" id="2486419"/>
    <lineage>
        <taxon>Bacteria</taxon>
        <taxon>Pseudomonadati</taxon>
        <taxon>Pseudomonadota</taxon>
        <taxon>Alphaproteobacteria</taxon>
        <taxon>Rhodobacterales</taxon>
        <taxon>Roseobacteraceae</taxon>
        <taxon>Mesobaculum</taxon>
    </lineage>
</organism>
<dbReference type="EMBL" id="RQXX01000001">
    <property type="protein sequence ID" value="RVV99916.1"/>
    <property type="molecule type" value="Genomic_DNA"/>
</dbReference>
<feature type="binding site" evidence="3">
    <location>
        <position position="6"/>
    </location>
    <ligand>
        <name>Zn(2+)</name>
        <dbReference type="ChEBI" id="CHEBI:29105"/>
    </ligand>
</feature>
<dbReference type="Proteomes" id="UP000285908">
    <property type="component" value="Unassembled WGS sequence"/>
</dbReference>
<protein>
    <recommendedName>
        <fullName evidence="3">DNA gyrase inhibitor YacG</fullName>
    </recommendedName>
</protein>
<comment type="function">
    <text evidence="3">Inhibits all the catalytic activities of DNA gyrase by preventing its interaction with DNA. Acts by binding directly to the C-terminal domain of GyrB, which probably disrupts DNA binding by the gyrase.</text>
</comment>
<evidence type="ECO:0000256" key="4">
    <source>
        <dbReference type="SAM" id="MobiDB-lite"/>
    </source>
</evidence>
<gene>
    <name evidence="3 5" type="primary">yacG</name>
    <name evidence="5" type="ORF">EKE94_04465</name>
</gene>
<dbReference type="InterPro" id="IPR013088">
    <property type="entry name" value="Znf_NHR/GATA"/>
</dbReference>
<accession>A0A438AN00</accession>
<evidence type="ECO:0000256" key="2">
    <source>
        <dbReference type="ARBA" id="ARBA00022833"/>
    </source>
</evidence>
<dbReference type="InterPro" id="IPR005584">
    <property type="entry name" value="DNA_gyrase_inhibitor_YacG"/>
</dbReference>
<dbReference type="GO" id="GO:0006355">
    <property type="term" value="P:regulation of DNA-templated transcription"/>
    <property type="evidence" value="ECO:0007669"/>
    <property type="project" value="InterPro"/>
</dbReference>
<evidence type="ECO:0000256" key="1">
    <source>
        <dbReference type="ARBA" id="ARBA00022723"/>
    </source>
</evidence>
<dbReference type="SUPFAM" id="SSF57716">
    <property type="entry name" value="Glucocorticoid receptor-like (DNA-binding domain)"/>
    <property type="match status" value="1"/>
</dbReference>
<dbReference type="RefSeq" id="WP_127905359.1">
    <property type="nucleotide sequence ID" value="NZ_RQXX01000001.1"/>
</dbReference>
<feature type="binding site" evidence="3">
    <location>
        <position position="3"/>
    </location>
    <ligand>
        <name>Zn(2+)</name>
        <dbReference type="ChEBI" id="CHEBI:29105"/>
    </ligand>
</feature>
<evidence type="ECO:0000256" key="3">
    <source>
        <dbReference type="HAMAP-Rule" id="MF_00649"/>
    </source>
</evidence>
<dbReference type="AlphaFoldDB" id="A0A438AN00"/>
<keyword evidence="1 3" id="KW-0479">Metal-binding</keyword>
<feature type="binding site" evidence="3">
    <location>
        <position position="18"/>
    </location>
    <ligand>
        <name>Zn(2+)</name>
        <dbReference type="ChEBI" id="CHEBI:29105"/>
    </ligand>
</feature>
<evidence type="ECO:0000313" key="5">
    <source>
        <dbReference type="EMBL" id="RVV99916.1"/>
    </source>
</evidence>
<dbReference type="PANTHER" id="PTHR36150">
    <property type="entry name" value="DNA GYRASE INHIBITOR YACG"/>
    <property type="match status" value="1"/>
</dbReference>
<comment type="cofactor">
    <cofactor evidence="3">
        <name>Zn(2+)</name>
        <dbReference type="ChEBI" id="CHEBI:29105"/>
    </cofactor>
    <text evidence="3">Binds 1 zinc ion.</text>
</comment>
<keyword evidence="6" id="KW-1185">Reference proteome</keyword>
<name>A0A438AN00_9RHOB</name>